<gene>
    <name evidence="1" type="ORF">G5I_12593</name>
</gene>
<reference evidence="1" key="1">
    <citation type="submission" date="2011-02" db="EMBL/GenBank/DDBJ databases">
        <title>The genome of the leaf-cutting ant Acromyrmex echinatior suggests key adaptations to social evolution and fungus farming.</title>
        <authorList>
            <person name="Nygaard S."/>
            <person name="Zhang G."/>
        </authorList>
    </citation>
    <scope>NUCLEOTIDE SEQUENCE</scope>
</reference>
<dbReference type="EMBL" id="GL888591">
    <property type="protein sequence ID" value="EGI59258.1"/>
    <property type="molecule type" value="Genomic_DNA"/>
</dbReference>
<sequence length="235" mass="26219">MPCSNYPVPAENTALARSASGIVEFELDVRITSGNSELRIPLCLCKDYLPSALPTGSIQRLLQRNGRCPDNASSTRIRSPGFLSWKESAVLAAAVMEEEECEDGSNWLRIRRKRNREKFLRGSLRGCTMLLRYRCNVAATRTSTQYGAIRCQVFAHVAATCHATITNEPQPISSRTHDFVRGKTDTRDMIGSMVPEERSRAATRRIEFDKVLLFGDEQSELRESASGTPETTDLT</sequence>
<keyword evidence="2" id="KW-1185">Reference proteome</keyword>
<accession>F4X2R2</accession>
<evidence type="ECO:0000313" key="1">
    <source>
        <dbReference type="EMBL" id="EGI59258.1"/>
    </source>
</evidence>
<organism evidence="2">
    <name type="scientific">Acromyrmex echinatior</name>
    <name type="common">Panamanian leafcutter ant</name>
    <name type="synonym">Acromyrmex octospinosus echinatior</name>
    <dbReference type="NCBI Taxonomy" id="103372"/>
    <lineage>
        <taxon>Eukaryota</taxon>
        <taxon>Metazoa</taxon>
        <taxon>Ecdysozoa</taxon>
        <taxon>Arthropoda</taxon>
        <taxon>Hexapoda</taxon>
        <taxon>Insecta</taxon>
        <taxon>Pterygota</taxon>
        <taxon>Neoptera</taxon>
        <taxon>Endopterygota</taxon>
        <taxon>Hymenoptera</taxon>
        <taxon>Apocrita</taxon>
        <taxon>Aculeata</taxon>
        <taxon>Formicoidea</taxon>
        <taxon>Formicidae</taxon>
        <taxon>Myrmicinae</taxon>
        <taxon>Acromyrmex</taxon>
    </lineage>
</organism>
<evidence type="ECO:0000313" key="2">
    <source>
        <dbReference type="Proteomes" id="UP000007755"/>
    </source>
</evidence>
<dbReference type="InParanoid" id="F4X2R2"/>
<name>F4X2R2_ACREC</name>
<proteinExistence type="predicted"/>
<dbReference type="AlphaFoldDB" id="F4X2R2"/>
<dbReference type="Proteomes" id="UP000007755">
    <property type="component" value="Unassembled WGS sequence"/>
</dbReference>
<protein>
    <submittedName>
        <fullName evidence="1">Uncharacterized protein</fullName>
    </submittedName>
</protein>